<keyword evidence="3" id="KW-0175">Coiled coil</keyword>
<keyword evidence="6" id="KW-1185">Reference proteome</keyword>
<dbReference type="GO" id="GO:0005886">
    <property type="term" value="C:plasma membrane"/>
    <property type="evidence" value="ECO:0007669"/>
    <property type="project" value="TreeGrafter"/>
</dbReference>
<evidence type="ECO:0000313" key="6">
    <source>
        <dbReference type="Proteomes" id="UP000251135"/>
    </source>
</evidence>
<dbReference type="PANTHER" id="PTHR45138">
    <property type="entry name" value="REGULATORY COMPONENTS OF SENSORY TRANSDUCTION SYSTEM"/>
    <property type="match status" value="1"/>
</dbReference>
<dbReference type="InterPro" id="IPR043128">
    <property type="entry name" value="Rev_trsase/Diguanyl_cyclase"/>
</dbReference>
<dbReference type="GO" id="GO:1902201">
    <property type="term" value="P:negative regulation of bacterial-type flagellum-dependent cell motility"/>
    <property type="evidence" value="ECO:0007669"/>
    <property type="project" value="TreeGrafter"/>
</dbReference>
<dbReference type="OrthoDB" id="9790367at2"/>
<comment type="caution">
    <text evidence="5">The sequence shown here is derived from an EMBL/GenBank/DDBJ whole genome shotgun (WGS) entry which is preliminary data.</text>
</comment>
<dbReference type="GO" id="GO:0052621">
    <property type="term" value="F:diguanylate cyclase activity"/>
    <property type="evidence" value="ECO:0007669"/>
    <property type="project" value="UniProtKB-EC"/>
</dbReference>
<dbReference type="NCBIfam" id="TIGR00254">
    <property type="entry name" value="GGDEF"/>
    <property type="match status" value="1"/>
</dbReference>
<dbReference type="PROSITE" id="PS50887">
    <property type="entry name" value="GGDEF"/>
    <property type="match status" value="1"/>
</dbReference>
<dbReference type="SMART" id="SM00267">
    <property type="entry name" value="GGDEF"/>
    <property type="match status" value="1"/>
</dbReference>
<sequence>MDNSFKFNPYEALKSILEITSYYIGDEFIKHTAIEIKKLFHADLVYITKAIDFNPTTKVQILYSTNDKVPNIIDLNGIPGKFVFDNKIIKIKEHVKYNFLDLLDEKFESFYGIPITDGKNICVGHIAIYSKLIRELPDEINDIALIYSRKIEREIRRIELEKENQLIRNQLQELTITDTLTSLYNRRYFAKVCSDVFAQVNRDSTKATLAYIDIDNFKSINDIFGHEGGDEVLKYFAEILLENTRKGLDFVFRLGGEEFCVISIDNSLESANEHMNRIMNITLDKFSLTRFGKITLSIGIVEFNKGFSSYEEILSLADKKMYQAKKSGKNTIVK</sequence>
<evidence type="ECO:0000313" key="5">
    <source>
        <dbReference type="EMBL" id="PUE63565.1"/>
    </source>
</evidence>
<dbReference type="InterPro" id="IPR029787">
    <property type="entry name" value="Nucleotide_cyclase"/>
</dbReference>
<evidence type="ECO:0000259" key="4">
    <source>
        <dbReference type="PROSITE" id="PS50887"/>
    </source>
</evidence>
<dbReference type="InterPro" id="IPR000160">
    <property type="entry name" value="GGDEF_dom"/>
</dbReference>
<name>A0A363CWU0_9BACT</name>
<organism evidence="5 6">
    <name type="scientific">Arcobacter caeni</name>
    <dbReference type="NCBI Taxonomy" id="1912877"/>
    <lineage>
        <taxon>Bacteria</taxon>
        <taxon>Pseudomonadati</taxon>
        <taxon>Campylobacterota</taxon>
        <taxon>Epsilonproteobacteria</taxon>
        <taxon>Campylobacterales</taxon>
        <taxon>Arcobacteraceae</taxon>
        <taxon>Arcobacter</taxon>
    </lineage>
</organism>
<dbReference type="PANTHER" id="PTHR45138:SF9">
    <property type="entry name" value="DIGUANYLATE CYCLASE DGCM-RELATED"/>
    <property type="match status" value="1"/>
</dbReference>
<dbReference type="RefSeq" id="WP_108560549.1">
    <property type="nucleotide sequence ID" value="NZ_MUXE01000018.1"/>
</dbReference>
<feature type="domain" description="GGDEF" evidence="4">
    <location>
        <begin position="205"/>
        <end position="334"/>
    </location>
</feature>
<evidence type="ECO:0000256" key="3">
    <source>
        <dbReference type="SAM" id="Coils"/>
    </source>
</evidence>
<dbReference type="FunFam" id="3.30.70.270:FF:000001">
    <property type="entry name" value="Diguanylate cyclase domain protein"/>
    <property type="match status" value="1"/>
</dbReference>
<dbReference type="Pfam" id="PF00990">
    <property type="entry name" value="GGDEF"/>
    <property type="match status" value="1"/>
</dbReference>
<dbReference type="Proteomes" id="UP000251135">
    <property type="component" value="Unassembled WGS sequence"/>
</dbReference>
<dbReference type="EC" id="2.7.7.65" evidence="1"/>
<accession>A0A363CWU0</accession>
<feature type="coiled-coil region" evidence="3">
    <location>
        <begin position="148"/>
        <end position="177"/>
    </location>
</feature>
<gene>
    <name evidence="5" type="ORF">B0174_10455</name>
</gene>
<protein>
    <recommendedName>
        <fullName evidence="1">diguanylate cyclase</fullName>
        <ecNumber evidence="1">2.7.7.65</ecNumber>
    </recommendedName>
</protein>
<reference evidence="5 6" key="1">
    <citation type="submission" date="2017-02" db="EMBL/GenBank/DDBJ databases">
        <title>Arcobacter caeni sp. nov, a new Arcobacter species isolated from reclaimed water.</title>
        <authorList>
            <person name="Figueras M.J."/>
            <person name="Perez-Cataluna A."/>
            <person name="Salas-Masso N."/>
        </authorList>
    </citation>
    <scope>NUCLEOTIDE SEQUENCE [LARGE SCALE GENOMIC DNA]</scope>
    <source>
        <strain evidence="5 6">RW17-10</strain>
    </source>
</reference>
<dbReference type="CDD" id="cd01949">
    <property type="entry name" value="GGDEF"/>
    <property type="match status" value="1"/>
</dbReference>
<evidence type="ECO:0000256" key="2">
    <source>
        <dbReference type="ARBA" id="ARBA00034247"/>
    </source>
</evidence>
<proteinExistence type="predicted"/>
<dbReference type="AlphaFoldDB" id="A0A363CWU0"/>
<dbReference type="GO" id="GO:0043709">
    <property type="term" value="P:cell adhesion involved in single-species biofilm formation"/>
    <property type="evidence" value="ECO:0007669"/>
    <property type="project" value="TreeGrafter"/>
</dbReference>
<dbReference type="InterPro" id="IPR050469">
    <property type="entry name" value="Diguanylate_Cyclase"/>
</dbReference>
<comment type="catalytic activity">
    <reaction evidence="2">
        <text>2 GTP = 3',3'-c-di-GMP + 2 diphosphate</text>
        <dbReference type="Rhea" id="RHEA:24898"/>
        <dbReference type="ChEBI" id="CHEBI:33019"/>
        <dbReference type="ChEBI" id="CHEBI:37565"/>
        <dbReference type="ChEBI" id="CHEBI:58805"/>
        <dbReference type="EC" id="2.7.7.65"/>
    </reaction>
</comment>
<dbReference type="Gene3D" id="3.30.70.270">
    <property type="match status" value="1"/>
</dbReference>
<dbReference type="EMBL" id="MUXE01000018">
    <property type="protein sequence ID" value="PUE63565.1"/>
    <property type="molecule type" value="Genomic_DNA"/>
</dbReference>
<dbReference type="SUPFAM" id="SSF55073">
    <property type="entry name" value="Nucleotide cyclase"/>
    <property type="match status" value="1"/>
</dbReference>
<evidence type="ECO:0000256" key="1">
    <source>
        <dbReference type="ARBA" id="ARBA00012528"/>
    </source>
</evidence>